<comment type="function">
    <text evidence="9">Synthesizes selenophosphate from selenide and ATP.</text>
</comment>
<accession>A0A445MU42</accession>
<keyword evidence="4 9" id="KW-0547">Nucleotide-binding</keyword>
<dbReference type="NCBIfam" id="NF002098">
    <property type="entry name" value="PRK00943.1"/>
    <property type="match status" value="1"/>
</dbReference>
<dbReference type="InterPro" id="IPR004536">
    <property type="entry name" value="SPS/SelD"/>
</dbReference>
<feature type="binding site" evidence="9">
    <location>
        <position position="30"/>
    </location>
    <ligand>
        <name>Mg(2+)</name>
        <dbReference type="ChEBI" id="CHEBI:18420"/>
    </ligand>
</feature>
<protein>
    <recommendedName>
        <fullName evidence="9">Selenide, water dikinase</fullName>
        <ecNumber evidence="9">2.7.9.3</ecNumber>
    </recommendedName>
    <alternativeName>
        <fullName evidence="9">Selenium donor protein</fullName>
    </alternativeName>
    <alternativeName>
        <fullName evidence="9">Selenophosphate synthase</fullName>
    </alternativeName>
</protein>
<dbReference type="PIRSF" id="PIRSF036407">
    <property type="entry name" value="Selenphspht_syn"/>
    <property type="match status" value="1"/>
</dbReference>
<evidence type="ECO:0000256" key="3">
    <source>
        <dbReference type="ARBA" id="ARBA00022723"/>
    </source>
</evidence>
<dbReference type="NCBIfam" id="TIGR00476">
    <property type="entry name" value="selD"/>
    <property type="match status" value="1"/>
</dbReference>
<feature type="domain" description="PurM-like C-terminal" evidence="11">
    <location>
        <begin position="148"/>
        <end position="327"/>
    </location>
</feature>
<keyword evidence="3 9" id="KW-0479">Metal-binding</keyword>
<dbReference type="GO" id="GO:0005524">
    <property type="term" value="F:ATP binding"/>
    <property type="evidence" value="ECO:0007669"/>
    <property type="project" value="UniProtKB-UniRule"/>
</dbReference>
<dbReference type="SUPFAM" id="SSF56042">
    <property type="entry name" value="PurM C-terminal domain-like"/>
    <property type="match status" value="1"/>
</dbReference>
<dbReference type="InterPro" id="IPR036921">
    <property type="entry name" value="PurM-like_N_sf"/>
</dbReference>
<feature type="binding site" description="in other chain" evidence="9">
    <location>
        <position position="70"/>
    </location>
    <ligand>
        <name>ATP</name>
        <dbReference type="ChEBI" id="CHEBI:30616"/>
        <note>ligand shared between dimeric partners</note>
    </ligand>
</feature>
<dbReference type="InterPro" id="IPR010918">
    <property type="entry name" value="PurM-like_C_dom"/>
</dbReference>
<dbReference type="AlphaFoldDB" id="A0A445MU42"/>
<keyword evidence="6 9" id="KW-0067">ATP-binding</keyword>
<dbReference type="GO" id="GO:0000287">
    <property type="term" value="F:magnesium ion binding"/>
    <property type="evidence" value="ECO:0007669"/>
    <property type="project" value="UniProtKB-UniRule"/>
</dbReference>
<dbReference type="Gene3D" id="3.30.1330.10">
    <property type="entry name" value="PurM-like, N-terminal domain"/>
    <property type="match status" value="1"/>
</dbReference>
<dbReference type="EC" id="2.7.9.3" evidence="9"/>
<feature type="domain" description="PurM-like N-terminal" evidence="10">
    <location>
        <begin position="29"/>
        <end position="135"/>
    </location>
</feature>
<evidence type="ECO:0000259" key="10">
    <source>
        <dbReference type="Pfam" id="PF00586"/>
    </source>
</evidence>
<evidence type="ECO:0000256" key="9">
    <source>
        <dbReference type="HAMAP-Rule" id="MF_00625"/>
    </source>
</evidence>
<gene>
    <name evidence="9 12" type="primary">selD</name>
    <name evidence="12" type="ORF">PITCH_A1620022</name>
</gene>
<keyword evidence="5 9" id="KW-0418">Kinase</keyword>
<evidence type="ECO:0000256" key="5">
    <source>
        <dbReference type="ARBA" id="ARBA00022777"/>
    </source>
</evidence>
<feature type="binding site" description="in other chain" evidence="9">
    <location>
        <begin position="27"/>
        <end position="29"/>
    </location>
    <ligand>
        <name>ATP</name>
        <dbReference type="ChEBI" id="CHEBI:30616"/>
        <note>ligand shared between dimeric partners</note>
    </ligand>
</feature>
<keyword evidence="7 9" id="KW-0460">Magnesium</keyword>
<dbReference type="EMBL" id="OJIN01000071">
    <property type="protein sequence ID" value="SPD72978.1"/>
    <property type="molecule type" value="Genomic_DNA"/>
</dbReference>
<dbReference type="PANTHER" id="PTHR10256:SF0">
    <property type="entry name" value="INACTIVE SELENIDE, WATER DIKINASE-LIKE PROTEIN-RELATED"/>
    <property type="match status" value="1"/>
</dbReference>
<evidence type="ECO:0000313" key="12">
    <source>
        <dbReference type="EMBL" id="SPD72978.1"/>
    </source>
</evidence>
<dbReference type="GO" id="GO:0016260">
    <property type="term" value="P:selenocysteine biosynthetic process"/>
    <property type="evidence" value="ECO:0007669"/>
    <property type="project" value="InterPro"/>
</dbReference>
<evidence type="ECO:0000256" key="2">
    <source>
        <dbReference type="ARBA" id="ARBA00022679"/>
    </source>
</evidence>
<dbReference type="SUPFAM" id="SSF55326">
    <property type="entry name" value="PurM N-terminal domain-like"/>
    <property type="match status" value="1"/>
</dbReference>
<comment type="catalytic activity">
    <reaction evidence="9">
        <text>hydrogenselenide + ATP + H2O = selenophosphate + AMP + phosphate + 2 H(+)</text>
        <dbReference type="Rhea" id="RHEA:18737"/>
        <dbReference type="ChEBI" id="CHEBI:15377"/>
        <dbReference type="ChEBI" id="CHEBI:15378"/>
        <dbReference type="ChEBI" id="CHEBI:16144"/>
        <dbReference type="ChEBI" id="CHEBI:29317"/>
        <dbReference type="ChEBI" id="CHEBI:30616"/>
        <dbReference type="ChEBI" id="CHEBI:43474"/>
        <dbReference type="ChEBI" id="CHEBI:456215"/>
        <dbReference type="EC" id="2.7.9.3"/>
    </reaction>
</comment>
<proteinExistence type="inferred from homology"/>
<dbReference type="FunFam" id="3.30.1330.10:FF:000003">
    <property type="entry name" value="Selenide, water dikinase"/>
    <property type="match status" value="1"/>
</dbReference>
<dbReference type="HAMAP" id="MF_00625">
    <property type="entry name" value="SelD"/>
    <property type="match status" value="1"/>
</dbReference>
<dbReference type="Pfam" id="PF00586">
    <property type="entry name" value="AIRS"/>
    <property type="match status" value="1"/>
</dbReference>
<name>A0A445MU42_9BACT</name>
<dbReference type="InterPro" id="IPR036676">
    <property type="entry name" value="PurM-like_C_sf"/>
</dbReference>
<keyword evidence="8 9" id="KW-0711">Selenium</keyword>
<evidence type="ECO:0000256" key="1">
    <source>
        <dbReference type="ARBA" id="ARBA00008026"/>
    </source>
</evidence>
<evidence type="ECO:0000256" key="8">
    <source>
        <dbReference type="ARBA" id="ARBA00023266"/>
    </source>
</evidence>
<comment type="subunit">
    <text evidence="9">Homodimer.</text>
</comment>
<dbReference type="CDD" id="cd02195">
    <property type="entry name" value="SelD"/>
    <property type="match status" value="1"/>
</dbReference>
<comment type="similarity">
    <text evidence="1 9">Belongs to the selenophosphate synthase 1 family. Class I subfamily.</text>
</comment>
<dbReference type="FunFam" id="3.90.650.10:FF:000004">
    <property type="entry name" value="Selenide, water dikinase"/>
    <property type="match status" value="1"/>
</dbReference>
<comment type="cofactor">
    <cofactor evidence="9">
        <name>Mg(2+)</name>
        <dbReference type="ChEBI" id="CHEBI:18420"/>
    </cofactor>
    <text evidence="9">Binds 1 Mg(2+) ion per monomer.</text>
</comment>
<feature type="binding site" evidence="9">
    <location>
        <begin position="118"/>
        <end position="120"/>
    </location>
    <ligand>
        <name>ATP</name>
        <dbReference type="ChEBI" id="CHEBI:30616"/>
        <note>ligand shared between dimeric partners</note>
    </ligand>
</feature>
<dbReference type="Pfam" id="PF02769">
    <property type="entry name" value="AIRS_C"/>
    <property type="match status" value="1"/>
</dbReference>
<dbReference type="PANTHER" id="PTHR10256">
    <property type="entry name" value="SELENIDE, WATER DIKINASE"/>
    <property type="match status" value="1"/>
</dbReference>
<evidence type="ECO:0000256" key="7">
    <source>
        <dbReference type="ARBA" id="ARBA00022842"/>
    </source>
</evidence>
<dbReference type="InterPro" id="IPR023061">
    <property type="entry name" value="SelD_I"/>
</dbReference>
<keyword evidence="2 9" id="KW-0808">Transferase</keyword>
<evidence type="ECO:0000256" key="6">
    <source>
        <dbReference type="ARBA" id="ARBA00022840"/>
    </source>
</evidence>
<organism evidence="12">
    <name type="scientific">uncultured Desulfobacterium sp</name>
    <dbReference type="NCBI Taxonomy" id="201089"/>
    <lineage>
        <taxon>Bacteria</taxon>
        <taxon>Pseudomonadati</taxon>
        <taxon>Thermodesulfobacteriota</taxon>
        <taxon>Desulfobacteria</taxon>
        <taxon>Desulfobacterales</taxon>
        <taxon>Desulfobacteriaceae</taxon>
        <taxon>Desulfobacterium</taxon>
        <taxon>environmental samples</taxon>
    </lineage>
</organism>
<reference evidence="12" key="1">
    <citation type="submission" date="2018-01" db="EMBL/GenBank/DDBJ databases">
        <authorList>
            <person name="Regsiter A."/>
            <person name="William W."/>
        </authorList>
    </citation>
    <scope>NUCLEOTIDE SEQUENCE</scope>
    <source>
        <strain evidence="12">TRIP AH-1</strain>
    </source>
</reference>
<evidence type="ECO:0000256" key="4">
    <source>
        <dbReference type="ARBA" id="ARBA00022741"/>
    </source>
</evidence>
<dbReference type="Gene3D" id="3.90.650.10">
    <property type="entry name" value="PurM-like C-terminal domain"/>
    <property type="match status" value="1"/>
</dbReference>
<feature type="binding site" evidence="9">
    <location>
        <position position="206"/>
    </location>
    <ligand>
        <name>Mg(2+)</name>
        <dbReference type="ChEBI" id="CHEBI:18420"/>
    </ligand>
</feature>
<feature type="binding site" description="in other chain" evidence="9">
    <location>
        <position position="47"/>
    </location>
    <ligand>
        <name>ATP</name>
        <dbReference type="ChEBI" id="CHEBI:30616"/>
        <note>ligand shared between dimeric partners</note>
    </ligand>
</feature>
<comment type="caution">
    <text evidence="9">Lacks conserved residue(s) required for the propagation of feature annotation.</text>
</comment>
<evidence type="ECO:0000259" key="11">
    <source>
        <dbReference type="Pfam" id="PF02769"/>
    </source>
</evidence>
<dbReference type="GO" id="GO:0005737">
    <property type="term" value="C:cytoplasm"/>
    <property type="evidence" value="ECO:0007669"/>
    <property type="project" value="TreeGrafter"/>
</dbReference>
<dbReference type="InterPro" id="IPR016188">
    <property type="entry name" value="PurM-like_N"/>
</dbReference>
<sequence length="330" mass="35410">MPPGDLDRALCGLEFPTDENLIVGLESADDAGVYKISDDLAIIQTVDFFTPIVDDPYWFGQIAAANALSDVYAMGGVPKTAMNIIAFPIKEMDISILRQILQGGIDKMKEADVVLVGGHSIEDSELKYGLSVTGFIHPQKVLTKKTLKAGDRLILTKPLGTGIINTAIKGGLASDEITDTVTKLMATLNRGAAEIMKDFPVHACTDITGFGLLGHVAEMVVGSGLAVNIQADTTPFLYEAREYANMGLVPAGAYNNRSFREHMVDFSPSVDTVMQDILFDPQTSGGLLICVEADSAEALVDRLRKSGLTYSAIIGEVISEPKERITVINV</sequence>
<feature type="binding site" evidence="9">
    <location>
        <position position="70"/>
    </location>
    <ligand>
        <name>Mg(2+)</name>
        <dbReference type="ChEBI" id="CHEBI:18420"/>
    </ligand>
</feature>
<dbReference type="GO" id="GO:0004756">
    <property type="term" value="F:selenide, water dikinase activity"/>
    <property type="evidence" value="ECO:0007669"/>
    <property type="project" value="UniProtKB-UniRule"/>
</dbReference>